<reference evidence="10 11" key="1">
    <citation type="journal article" date="2014" name="PLoS ONE">
        <title>The first complete genome sequence of the class fimbriimonadia in the phylum armatimonadetes.</title>
        <authorList>
            <person name="Hu Z.Y."/>
            <person name="Wang Y.Z."/>
            <person name="Im W.T."/>
            <person name="Wang S.Y."/>
            <person name="Zhao G.P."/>
            <person name="Zheng H.J."/>
            <person name="Quan Z.X."/>
        </authorList>
    </citation>
    <scope>NUCLEOTIDE SEQUENCE [LARGE SCALE GENOMIC DNA]</scope>
    <source>
        <strain evidence="10">Gsoil 348</strain>
    </source>
</reference>
<evidence type="ECO:0000256" key="2">
    <source>
        <dbReference type="ARBA" id="ARBA00023012"/>
    </source>
</evidence>
<keyword evidence="4 7" id="KW-0238">DNA-binding</keyword>
<dbReference type="PANTHER" id="PTHR48111:SF22">
    <property type="entry name" value="REGULATOR OF RPOS"/>
    <property type="match status" value="1"/>
</dbReference>
<evidence type="ECO:0000256" key="5">
    <source>
        <dbReference type="ARBA" id="ARBA00023163"/>
    </source>
</evidence>
<dbReference type="InterPro" id="IPR001867">
    <property type="entry name" value="OmpR/PhoB-type_DNA-bd"/>
</dbReference>
<feature type="domain" description="Response regulatory" evidence="8">
    <location>
        <begin position="12"/>
        <end position="126"/>
    </location>
</feature>
<dbReference type="GO" id="GO:0000976">
    <property type="term" value="F:transcription cis-regulatory region binding"/>
    <property type="evidence" value="ECO:0007669"/>
    <property type="project" value="TreeGrafter"/>
</dbReference>
<evidence type="ECO:0000256" key="1">
    <source>
        <dbReference type="ARBA" id="ARBA00022553"/>
    </source>
</evidence>
<gene>
    <name evidence="10" type="ORF">OP10G_0818</name>
</gene>
<dbReference type="GO" id="GO:0006355">
    <property type="term" value="P:regulation of DNA-templated transcription"/>
    <property type="evidence" value="ECO:0007669"/>
    <property type="project" value="InterPro"/>
</dbReference>
<dbReference type="GO" id="GO:0005829">
    <property type="term" value="C:cytosol"/>
    <property type="evidence" value="ECO:0007669"/>
    <property type="project" value="TreeGrafter"/>
</dbReference>
<accession>A0A068NL35</accession>
<proteinExistence type="predicted"/>
<keyword evidence="2" id="KW-0902">Two-component regulatory system</keyword>
<dbReference type="KEGG" id="fgi:OP10G_0818"/>
<name>A0A068NL35_FIMGI</name>
<dbReference type="FunFam" id="1.10.10.10:FF:000005">
    <property type="entry name" value="Two-component system response regulator"/>
    <property type="match status" value="1"/>
</dbReference>
<dbReference type="GO" id="GO:0000156">
    <property type="term" value="F:phosphorelay response regulator activity"/>
    <property type="evidence" value="ECO:0007669"/>
    <property type="project" value="TreeGrafter"/>
</dbReference>
<dbReference type="GO" id="GO:0032993">
    <property type="term" value="C:protein-DNA complex"/>
    <property type="evidence" value="ECO:0007669"/>
    <property type="project" value="TreeGrafter"/>
</dbReference>
<evidence type="ECO:0000313" key="11">
    <source>
        <dbReference type="Proteomes" id="UP000027982"/>
    </source>
</evidence>
<keyword evidence="11" id="KW-1185">Reference proteome</keyword>
<evidence type="ECO:0000256" key="6">
    <source>
        <dbReference type="PROSITE-ProRule" id="PRU00169"/>
    </source>
</evidence>
<dbReference type="InterPro" id="IPR039420">
    <property type="entry name" value="WalR-like"/>
</dbReference>
<dbReference type="Pfam" id="PF00072">
    <property type="entry name" value="Response_reg"/>
    <property type="match status" value="1"/>
</dbReference>
<dbReference type="Gene3D" id="3.40.50.2300">
    <property type="match status" value="1"/>
</dbReference>
<dbReference type="Gene3D" id="1.10.10.10">
    <property type="entry name" value="Winged helix-like DNA-binding domain superfamily/Winged helix DNA-binding domain"/>
    <property type="match status" value="1"/>
</dbReference>
<evidence type="ECO:0000256" key="7">
    <source>
        <dbReference type="PROSITE-ProRule" id="PRU01091"/>
    </source>
</evidence>
<organism evidence="10 11">
    <name type="scientific">Fimbriimonas ginsengisoli Gsoil 348</name>
    <dbReference type="NCBI Taxonomy" id="661478"/>
    <lineage>
        <taxon>Bacteria</taxon>
        <taxon>Bacillati</taxon>
        <taxon>Armatimonadota</taxon>
        <taxon>Fimbriimonadia</taxon>
        <taxon>Fimbriimonadales</taxon>
        <taxon>Fimbriimonadaceae</taxon>
        <taxon>Fimbriimonas</taxon>
    </lineage>
</organism>
<dbReference type="EMBL" id="CP007139">
    <property type="protein sequence ID" value="AIE84186.1"/>
    <property type="molecule type" value="Genomic_DNA"/>
</dbReference>
<dbReference type="InterPro" id="IPR001789">
    <property type="entry name" value="Sig_transdc_resp-reg_receiver"/>
</dbReference>
<dbReference type="CDD" id="cd00383">
    <property type="entry name" value="trans_reg_C"/>
    <property type="match status" value="1"/>
</dbReference>
<sequence>MNRDKVEVDGMTILLIEDDSAIADVIGRGLSAAGYLVKTAGDGAAGLELALGGSFGAVVLDLMLPKLSGFQVCESLRAAGVSTPVLMLTARDAVRDRVQGLNTGADDYLVKPFDFEELLARVRALLRRDKVNRGKVVRIAHLTLDTDAHAVWIDGQEVDLKPREYALLEALALNEGRVLTRDLIQDRIWDNEESFSNVVDVQIKRLRDKIERPHLPRLIQTVHGLGYSLRRPDYEAR</sequence>
<evidence type="ECO:0000256" key="4">
    <source>
        <dbReference type="ARBA" id="ARBA00023125"/>
    </source>
</evidence>
<dbReference type="Proteomes" id="UP000027982">
    <property type="component" value="Chromosome"/>
</dbReference>
<protein>
    <submittedName>
        <fullName evidence="10">Two component transcriptional regulator, winged helix family</fullName>
    </submittedName>
</protein>
<dbReference type="STRING" id="661478.OP10G_0818"/>
<feature type="domain" description="OmpR/PhoB-type" evidence="9">
    <location>
        <begin position="134"/>
        <end position="231"/>
    </location>
</feature>
<dbReference type="Gene3D" id="6.10.250.690">
    <property type="match status" value="1"/>
</dbReference>
<feature type="modified residue" description="4-aspartylphosphate" evidence="6">
    <location>
        <position position="61"/>
    </location>
</feature>
<dbReference type="SMART" id="SM00448">
    <property type="entry name" value="REC"/>
    <property type="match status" value="1"/>
</dbReference>
<dbReference type="SUPFAM" id="SSF52172">
    <property type="entry name" value="CheY-like"/>
    <property type="match status" value="1"/>
</dbReference>
<evidence type="ECO:0000259" key="9">
    <source>
        <dbReference type="PROSITE" id="PS51755"/>
    </source>
</evidence>
<evidence type="ECO:0000313" key="10">
    <source>
        <dbReference type="EMBL" id="AIE84186.1"/>
    </source>
</evidence>
<dbReference type="SMART" id="SM00862">
    <property type="entry name" value="Trans_reg_C"/>
    <property type="match status" value="1"/>
</dbReference>
<keyword evidence="5" id="KW-0804">Transcription</keyword>
<dbReference type="HOGENOM" id="CLU_000445_30_1_0"/>
<dbReference type="RefSeq" id="WP_227625055.1">
    <property type="nucleotide sequence ID" value="NZ_CP007139.1"/>
</dbReference>
<dbReference type="PROSITE" id="PS50110">
    <property type="entry name" value="RESPONSE_REGULATORY"/>
    <property type="match status" value="1"/>
</dbReference>
<dbReference type="InterPro" id="IPR016032">
    <property type="entry name" value="Sig_transdc_resp-reg_C-effctor"/>
</dbReference>
<dbReference type="InterPro" id="IPR036388">
    <property type="entry name" value="WH-like_DNA-bd_sf"/>
</dbReference>
<dbReference type="InterPro" id="IPR011006">
    <property type="entry name" value="CheY-like_superfamily"/>
</dbReference>
<keyword evidence="3" id="KW-0805">Transcription regulation</keyword>
<dbReference type="eggNOG" id="COG0745">
    <property type="taxonomic scope" value="Bacteria"/>
</dbReference>
<dbReference type="PANTHER" id="PTHR48111">
    <property type="entry name" value="REGULATOR OF RPOS"/>
    <property type="match status" value="1"/>
</dbReference>
<evidence type="ECO:0000259" key="8">
    <source>
        <dbReference type="PROSITE" id="PS50110"/>
    </source>
</evidence>
<dbReference type="SUPFAM" id="SSF46894">
    <property type="entry name" value="C-terminal effector domain of the bipartite response regulators"/>
    <property type="match status" value="1"/>
</dbReference>
<keyword evidence="1 6" id="KW-0597">Phosphoprotein</keyword>
<dbReference type="Pfam" id="PF00486">
    <property type="entry name" value="Trans_reg_C"/>
    <property type="match status" value="1"/>
</dbReference>
<feature type="DNA-binding region" description="OmpR/PhoB-type" evidence="7">
    <location>
        <begin position="134"/>
        <end position="231"/>
    </location>
</feature>
<dbReference type="PROSITE" id="PS51755">
    <property type="entry name" value="OMPR_PHOB"/>
    <property type="match status" value="1"/>
</dbReference>
<evidence type="ECO:0000256" key="3">
    <source>
        <dbReference type="ARBA" id="ARBA00023015"/>
    </source>
</evidence>
<dbReference type="AlphaFoldDB" id="A0A068NL35"/>